<feature type="region of interest" description="Disordered" evidence="1">
    <location>
        <begin position="65"/>
        <end position="95"/>
    </location>
</feature>
<name>A0A6A6KCB4_HEVBR</name>
<dbReference type="EMBL" id="JAAGAX010000017">
    <property type="protein sequence ID" value="KAF2286054.1"/>
    <property type="molecule type" value="Genomic_DNA"/>
</dbReference>
<organism evidence="2 3">
    <name type="scientific">Hevea brasiliensis</name>
    <name type="common">Para rubber tree</name>
    <name type="synonym">Siphonia brasiliensis</name>
    <dbReference type="NCBI Taxonomy" id="3981"/>
    <lineage>
        <taxon>Eukaryota</taxon>
        <taxon>Viridiplantae</taxon>
        <taxon>Streptophyta</taxon>
        <taxon>Embryophyta</taxon>
        <taxon>Tracheophyta</taxon>
        <taxon>Spermatophyta</taxon>
        <taxon>Magnoliopsida</taxon>
        <taxon>eudicotyledons</taxon>
        <taxon>Gunneridae</taxon>
        <taxon>Pentapetalae</taxon>
        <taxon>rosids</taxon>
        <taxon>fabids</taxon>
        <taxon>Malpighiales</taxon>
        <taxon>Euphorbiaceae</taxon>
        <taxon>Crotonoideae</taxon>
        <taxon>Micrandreae</taxon>
        <taxon>Hevea</taxon>
    </lineage>
</organism>
<evidence type="ECO:0000256" key="1">
    <source>
        <dbReference type="SAM" id="MobiDB-lite"/>
    </source>
</evidence>
<accession>A0A6A6KCB4</accession>
<reference evidence="2 3" key="1">
    <citation type="journal article" date="2020" name="Mol. Plant">
        <title>The Chromosome-Based Rubber Tree Genome Provides New Insights into Spurge Genome Evolution and Rubber Biosynthesis.</title>
        <authorList>
            <person name="Liu J."/>
            <person name="Shi C."/>
            <person name="Shi C.C."/>
            <person name="Li W."/>
            <person name="Zhang Q.J."/>
            <person name="Zhang Y."/>
            <person name="Li K."/>
            <person name="Lu H.F."/>
            <person name="Shi C."/>
            <person name="Zhu S.T."/>
            <person name="Xiao Z.Y."/>
            <person name="Nan H."/>
            <person name="Yue Y."/>
            <person name="Zhu X.G."/>
            <person name="Wu Y."/>
            <person name="Hong X.N."/>
            <person name="Fan G.Y."/>
            <person name="Tong Y."/>
            <person name="Zhang D."/>
            <person name="Mao C.L."/>
            <person name="Liu Y.L."/>
            <person name="Hao S.J."/>
            <person name="Liu W.Q."/>
            <person name="Lv M.Q."/>
            <person name="Zhang H.B."/>
            <person name="Liu Y."/>
            <person name="Hu-Tang G.R."/>
            <person name="Wang J.P."/>
            <person name="Wang J.H."/>
            <person name="Sun Y.H."/>
            <person name="Ni S.B."/>
            <person name="Chen W.B."/>
            <person name="Zhang X.C."/>
            <person name="Jiao Y.N."/>
            <person name="Eichler E.E."/>
            <person name="Li G.H."/>
            <person name="Liu X."/>
            <person name="Gao L.Z."/>
        </authorList>
    </citation>
    <scope>NUCLEOTIDE SEQUENCE [LARGE SCALE GENOMIC DNA]</scope>
    <source>
        <strain evidence="3">cv. GT1</strain>
        <tissue evidence="2">Leaf</tissue>
    </source>
</reference>
<comment type="caution">
    <text evidence="2">The sequence shown here is derived from an EMBL/GenBank/DDBJ whole genome shotgun (WGS) entry which is preliminary data.</text>
</comment>
<proteinExistence type="predicted"/>
<evidence type="ECO:0000313" key="3">
    <source>
        <dbReference type="Proteomes" id="UP000467840"/>
    </source>
</evidence>
<dbReference type="AlphaFoldDB" id="A0A6A6KCB4"/>
<gene>
    <name evidence="2" type="ORF">GH714_009970</name>
</gene>
<dbReference type="PANTHER" id="PTHR36808">
    <property type="entry name" value="TRANSCRIPTIONAL REGULATOR ATRX-LIKE PROTEIN"/>
    <property type="match status" value="1"/>
</dbReference>
<sequence>MVSAHQSHVAFDKKRSMEIEKREDASVLIIKTIKLTDNYKGVDQYSILRQKALENLRRFHGGFQTNAKNDVNQKDMNDGTLKSPSTTKAEVTETESLKDDGALVVGRNSANSMQKDEKIVDGKCSSTQPRGCSRQGKGQYDFWLCDKVNNTSDVSSAELSSCFAPTGEDVGLNKLQDEGKEGLQLEKKVVSSVTTMKGSGHCDAVNNASCSTSAEPSSHLASEARDISSIVQ</sequence>
<feature type="region of interest" description="Disordered" evidence="1">
    <location>
        <begin position="213"/>
        <end position="232"/>
    </location>
</feature>
<evidence type="ECO:0000313" key="2">
    <source>
        <dbReference type="EMBL" id="KAF2286054.1"/>
    </source>
</evidence>
<dbReference type="PANTHER" id="PTHR36808:SF1">
    <property type="entry name" value="TRANSCRIPTIONAL REGULATOR ATRX-LIKE PROTEIN"/>
    <property type="match status" value="1"/>
</dbReference>
<feature type="compositionally biased region" description="Polar residues" evidence="1">
    <location>
        <begin position="80"/>
        <end position="89"/>
    </location>
</feature>
<protein>
    <submittedName>
        <fullName evidence="2">Uncharacterized protein</fullName>
    </submittedName>
</protein>
<keyword evidence="3" id="KW-1185">Reference proteome</keyword>
<dbReference type="Proteomes" id="UP000467840">
    <property type="component" value="Chromosome 3"/>
</dbReference>